<dbReference type="InterPro" id="IPR013424">
    <property type="entry name" value="Ice-binding_C"/>
</dbReference>
<keyword evidence="1" id="KW-0732">Signal</keyword>
<reference evidence="3 4" key="1">
    <citation type="journal article" date="2019" name="Int. J. Syst. Evol. Microbiol.">
        <title>The Global Catalogue of Microorganisms (GCM) 10K type strain sequencing project: providing services to taxonomists for standard genome sequencing and annotation.</title>
        <authorList>
            <consortium name="The Broad Institute Genomics Platform"/>
            <consortium name="The Broad Institute Genome Sequencing Center for Infectious Disease"/>
            <person name="Wu L."/>
            <person name="Ma J."/>
        </authorList>
    </citation>
    <scope>NUCLEOTIDE SEQUENCE [LARGE SCALE GENOMIC DNA]</scope>
    <source>
        <strain evidence="3 4">JCM 14162</strain>
    </source>
</reference>
<sequence length="218" mass="22444">MSLKNFAKAAGLGALLCSTSANAAIVLSYAPGDAVYSGVAPVIDFDTPTPEFTGAIVSGTVSGEFTEPLGASGNYGAVGPLLGSPETLDLSGIPGDLAAISFIWGSVDFNNVLNVLDASDSVIFSLTGKQLLDFGAPGGLPYTTEELNPIVTLSFTDGDLGSAKKLQFSSEKNSFEFDNFAVNAVPEPATWAFMIFGFGAIGTAMRRRRSSKVALAPA</sequence>
<feature type="chain" id="PRO_5047473879" description="Ice-binding protein C-terminal domain-containing protein" evidence="1">
    <location>
        <begin position="24"/>
        <end position="218"/>
    </location>
</feature>
<feature type="domain" description="Ice-binding protein C-terminal" evidence="2">
    <location>
        <begin position="184"/>
        <end position="208"/>
    </location>
</feature>
<dbReference type="RefSeq" id="WP_229953405.1">
    <property type="nucleotide sequence ID" value="NZ_BAAAEM010000003.1"/>
</dbReference>
<comment type="caution">
    <text evidence="3">The sequence shown here is derived from an EMBL/GenBank/DDBJ whole genome shotgun (WGS) entry which is preliminary data.</text>
</comment>
<feature type="signal peptide" evidence="1">
    <location>
        <begin position="1"/>
        <end position="23"/>
    </location>
</feature>
<organism evidence="3 4">
    <name type="scientific">Parasphingorhabdus litoris</name>
    <dbReference type="NCBI Taxonomy" id="394733"/>
    <lineage>
        <taxon>Bacteria</taxon>
        <taxon>Pseudomonadati</taxon>
        <taxon>Pseudomonadota</taxon>
        <taxon>Alphaproteobacteria</taxon>
        <taxon>Sphingomonadales</taxon>
        <taxon>Sphingomonadaceae</taxon>
        <taxon>Parasphingorhabdus</taxon>
    </lineage>
</organism>
<evidence type="ECO:0000313" key="4">
    <source>
        <dbReference type="Proteomes" id="UP001500713"/>
    </source>
</evidence>
<dbReference type="Pfam" id="PF07589">
    <property type="entry name" value="PEP-CTERM"/>
    <property type="match status" value="1"/>
</dbReference>
<protein>
    <recommendedName>
        <fullName evidence="2">Ice-binding protein C-terminal domain-containing protein</fullName>
    </recommendedName>
</protein>
<dbReference type="Proteomes" id="UP001500713">
    <property type="component" value="Unassembled WGS sequence"/>
</dbReference>
<name>A0ABN1AR34_9SPHN</name>
<dbReference type="NCBIfam" id="NF035944">
    <property type="entry name" value="PEPxxWA-CTERM"/>
    <property type="match status" value="1"/>
</dbReference>
<evidence type="ECO:0000256" key="1">
    <source>
        <dbReference type="SAM" id="SignalP"/>
    </source>
</evidence>
<dbReference type="NCBIfam" id="TIGR02595">
    <property type="entry name" value="PEP_CTERM"/>
    <property type="match status" value="1"/>
</dbReference>
<dbReference type="EMBL" id="BAAAEM010000003">
    <property type="protein sequence ID" value="GAA0482128.1"/>
    <property type="molecule type" value="Genomic_DNA"/>
</dbReference>
<evidence type="ECO:0000313" key="3">
    <source>
        <dbReference type="EMBL" id="GAA0482128.1"/>
    </source>
</evidence>
<evidence type="ECO:0000259" key="2">
    <source>
        <dbReference type="Pfam" id="PF07589"/>
    </source>
</evidence>
<keyword evidence="4" id="KW-1185">Reference proteome</keyword>
<proteinExistence type="predicted"/>
<gene>
    <name evidence="3" type="ORF">GCM10009096_25560</name>
</gene>
<accession>A0ABN1AR34</accession>